<feature type="compositionally biased region" description="Basic and acidic residues" evidence="3">
    <location>
        <begin position="1830"/>
        <end position="1851"/>
    </location>
</feature>
<dbReference type="Proteomes" id="UP000186922">
    <property type="component" value="Unassembled WGS sequence"/>
</dbReference>
<dbReference type="GO" id="GO:0001708">
    <property type="term" value="P:cell fate specification"/>
    <property type="evidence" value="ECO:0007669"/>
    <property type="project" value="TreeGrafter"/>
</dbReference>
<feature type="compositionally biased region" description="Low complexity" evidence="3">
    <location>
        <begin position="795"/>
        <end position="810"/>
    </location>
</feature>
<dbReference type="GO" id="GO:0007026">
    <property type="term" value="P:negative regulation of microtubule depolymerization"/>
    <property type="evidence" value="ECO:0007669"/>
    <property type="project" value="TreeGrafter"/>
</dbReference>
<comment type="similarity">
    <text evidence="1">Belongs to the adenomatous polyposis coli (APC) family.</text>
</comment>
<feature type="compositionally biased region" description="Low complexity" evidence="3">
    <location>
        <begin position="1795"/>
        <end position="1818"/>
    </location>
</feature>
<gene>
    <name evidence="4" type="primary">RvY_13710-1</name>
    <name evidence="4" type="synonym">RvY_13710.1</name>
    <name evidence="4" type="ORF">RvY_13710</name>
</gene>
<dbReference type="InterPro" id="IPR016024">
    <property type="entry name" value="ARM-type_fold"/>
</dbReference>
<feature type="compositionally biased region" description="Polar residues" evidence="3">
    <location>
        <begin position="1351"/>
        <end position="1362"/>
    </location>
</feature>
<feature type="compositionally biased region" description="Polar residues" evidence="3">
    <location>
        <begin position="1258"/>
        <end position="1269"/>
    </location>
</feature>
<organism evidence="4 5">
    <name type="scientific">Ramazzottius varieornatus</name>
    <name type="common">Water bear</name>
    <name type="synonym">Tardigrade</name>
    <dbReference type="NCBI Taxonomy" id="947166"/>
    <lineage>
        <taxon>Eukaryota</taxon>
        <taxon>Metazoa</taxon>
        <taxon>Ecdysozoa</taxon>
        <taxon>Tardigrada</taxon>
        <taxon>Eutardigrada</taxon>
        <taxon>Parachela</taxon>
        <taxon>Hypsibioidea</taxon>
        <taxon>Ramazzottiidae</taxon>
        <taxon>Ramazzottius</taxon>
    </lineage>
</organism>
<dbReference type="InterPro" id="IPR000225">
    <property type="entry name" value="Armadillo"/>
</dbReference>
<accession>A0A1D1VNU5</accession>
<feature type="compositionally biased region" description="Low complexity" evidence="3">
    <location>
        <begin position="1313"/>
        <end position="1329"/>
    </location>
</feature>
<keyword evidence="5" id="KW-1185">Reference proteome</keyword>
<dbReference type="Pfam" id="PF00514">
    <property type="entry name" value="Arm"/>
    <property type="match status" value="1"/>
</dbReference>
<dbReference type="GO" id="GO:0008017">
    <property type="term" value="F:microtubule binding"/>
    <property type="evidence" value="ECO:0007669"/>
    <property type="project" value="TreeGrafter"/>
</dbReference>
<evidence type="ECO:0000256" key="2">
    <source>
        <dbReference type="ARBA" id="ARBA00022687"/>
    </source>
</evidence>
<name>A0A1D1VNU5_RAMVA</name>
<feature type="region of interest" description="Disordered" evidence="3">
    <location>
        <begin position="1740"/>
        <end position="1772"/>
    </location>
</feature>
<feature type="compositionally biased region" description="Polar residues" evidence="3">
    <location>
        <begin position="1746"/>
        <end position="1756"/>
    </location>
</feature>
<feature type="compositionally biased region" description="Polar residues" evidence="3">
    <location>
        <begin position="1913"/>
        <end position="1924"/>
    </location>
</feature>
<feature type="compositionally biased region" description="Low complexity" evidence="3">
    <location>
        <begin position="27"/>
        <end position="39"/>
    </location>
</feature>
<reference evidence="4 5" key="1">
    <citation type="journal article" date="2016" name="Nat. Commun.">
        <title>Extremotolerant tardigrade genome and improved radiotolerance of human cultured cells by tardigrade-unique protein.</title>
        <authorList>
            <person name="Hashimoto T."/>
            <person name="Horikawa D.D."/>
            <person name="Saito Y."/>
            <person name="Kuwahara H."/>
            <person name="Kozuka-Hata H."/>
            <person name="Shin-I T."/>
            <person name="Minakuchi Y."/>
            <person name="Ohishi K."/>
            <person name="Motoyama A."/>
            <person name="Aizu T."/>
            <person name="Enomoto A."/>
            <person name="Kondo K."/>
            <person name="Tanaka S."/>
            <person name="Hara Y."/>
            <person name="Koshikawa S."/>
            <person name="Sagara H."/>
            <person name="Miura T."/>
            <person name="Yokobori S."/>
            <person name="Miyagawa K."/>
            <person name="Suzuki Y."/>
            <person name="Kubo T."/>
            <person name="Oyama M."/>
            <person name="Kohara Y."/>
            <person name="Fujiyama A."/>
            <person name="Arakawa K."/>
            <person name="Katayama T."/>
            <person name="Toyoda A."/>
            <person name="Kunieda T."/>
        </authorList>
    </citation>
    <scope>NUCLEOTIDE SEQUENCE [LARGE SCALE GENOMIC DNA]</scope>
    <source>
        <strain evidence="4 5">YOKOZUNA-1</strain>
    </source>
</reference>
<feature type="region of interest" description="Disordered" evidence="3">
    <location>
        <begin position="1597"/>
        <end position="1617"/>
    </location>
</feature>
<feature type="compositionally biased region" description="Pro residues" evidence="3">
    <location>
        <begin position="1294"/>
        <end position="1312"/>
    </location>
</feature>
<dbReference type="GO" id="GO:0008013">
    <property type="term" value="F:beta-catenin binding"/>
    <property type="evidence" value="ECO:0007669"/>
    <property type="project" value="InterPro"/>
</dbReference>
<dbReference type="GO" id="GO:0090090">
    <property type="term" value="P:negative regulation of canonical Wnt signaling pathway"/>
    <property type="evidence" value="ECO:0007669"/>
    <property type="project" value="TreeGrafter"/>
</dbReference>
<feature type="compositionally biased region" description="Basic and acidic residues" evidence="3">
    <location>
        <begin position="1330"/>
        <end position="1341"/>
    </location>
</feature>
<evidence type="ECO:0008006" key="6">
    <source>
        <dbReference type="Google" id="ProtNLM"/>
    </source>
</evidence>
<dbReference type="GO" id="GO:0030877">
    <property type="term" value="C:beta-catenin destruction complex"/>
    <property type="evidence" value="ECO:0007669"/>
    <property type="project" value="TreeGrafter"/>
</dbReference>
<dbReference type="PANTHER" id="PTHR12607">
    <property type="entry name" value="ADENOMATOUS POLYPOSIS COLI PROTEIN FAMILY"/>
    <property type="match status" value="1"/>
</dbReference>
<dbReference type="EMBL" id="BDGG01000009">
    <property type="protein sequence ID" value="GAV03262.1"/>
    <property type="molecule type" value="Genomic_DNA"/>
</dbReference>
<dbReference type="GO" id="GO:0016055">
    <property type="term" value="P:Wnt signaling pathway"/>
    <property type="evidence" value="ECO:0007669"/>
    <property type="project" value="UniProtKB-KW"/>
</dbReference>
<feature type="compositionally biased region" description="Basic and acidic residues" evidence="3">
    <location>
        <begin position="1270"/>
        <end position="1281"/>
    </location>
</feature>
<dbReference type="GO" id="GO:0005881">
    <property type="term" value="C:cytoplasmic microtubule"/>
    <property type="evidence" value="ECO:0007669"/>
    <property type="project" value="TreeGrafter"/>
</dbReference>
<dbReference type="GO" id="GO:0007399">
    <property type="term" value="P:nervous system development"/>
    <property type="evidence" value="ECO:0007669"/>
    <property type="project" value="TreeGrafter"/>
</dbReference>
<feature type="compositionally biased region" description="Basic and acidic residues" evidence="3">
    <location>
        <begin position="1036"/>
        <end position="1055"/>
    </location>
</feature>
<dbReference type="PANTHER" id="PTHR12607:SF12">
    <property type="entry name" value="APC-LIKE, ISOFORM A-RELATED"/>
    <property type="match status" value="1"/>
</dbReference>
<feature type="compositionally biased region" description="Polar residues" evidence="3">
    <location>
        <begin position="665"/>
        <end position="677"/>
    </location>
</feature>
<feature type="compositionally biased region" description="Low complexity" evidence="3">
    <location>
        <begin position="1130"/>
        <end position="1148"/>
    </location>
</feature>
<evidence type="ECO:0000256" key="1">
    <source>
        <dbReference type="ARBA" id="ARBA00009051"/>
    </source>
</evidence>
<keyword evidence="2" id="KW-0879">Wnt signaling pathway</keyword>
<feature type="region of interest" description="Disordered" evidence="3">
    <location>
        <begin position="1193"/>
        <end position="1375"/>
    </location>
</feature>
<dbReference type="OrthoDB" id="5918429at2759"/>
<feature type="region of interest" description="Disordered" evidence="3">
    <location>
        <begin position="1409"/>
        <end position="1494"/>
    </location>
</feature>
<dbReference type="GO" id="GO:0016342">
    <property type="term" value="C:catenin complex"/>
    <property type="evidence" value="ECO:0007669"/>
    <property type="project" value="TreeGrafter"/>
</dbReference>
<feature type="compositionally biased region" description="Polar residues" evidence="3">
    <location>
        <begin position="40"/>
        <end position="49"/>
    </location>
</feature>
<feature type="region of interest" description="Disordered" evidence="3">
    <location>
        <begin position="1"/>
        <end position="52"/>
    </location>
</feature>
<feature type="region of interest" description="Disordered" evidence="3">
    <location>
        <begin position="665"/>
        <end position="714"/>
    </location>
</feature>
<feature type="region of interest" description="Disordered" evidence="3">
    <location>
        <begin position="105"/>
        <end position="158"/>
    </location>
</feature>
<feature type="region of interest" description="Disordered" evidence="3">
    <location>
        <begin position="977"/>
        <end position="1161"/>
    </location>
</feature>
<comment type="caution">
    <text evidence="4">The sequence shown here is derived from an EMBL/GenBank/DDBJ whole genome shotgun (WGS) entry which is preliminary data.</text>
</comment>
<feature type="compositionally biased region" description="Polar residues" evidence="3">
    <location>
        <begin position="105"/>
        <end position="123"/>
    </location>
</feature>
<dbReference type="InterPro" id="IPR011989">
    <property type="entry name" value="ARM-like"/>
</dbReference>
<dbReference type="Gene3D" id="1.25.10.10">
    <property type="entry name" value="Leucine-rich Repeat Variant"/>
    <property type="match status" value="1"/>
</dbReference>
<feature type="region of interest" description="Disordered" evidence="3">
    <location>
        <begin position="1791"/>
        <end position="1924"/>
    </location>
</feature>
<protein>
    <recommendedName>
        <fullName evidence="6">Adenomatous polyposis coli protein basic domain-containing protein</fullName>
    </recommendedName>
</protein>
<proteinExistence type="inferred from homology"/>
<evidence type="ECO:0000313" key="5">
    <source>
        <dbReference type="Proteomes" id="UP000186922"/>
    </source>
</evidence>
<dbReference type="InterPro" id="IPR026818">
    <property type="entry name" value="Apc_fam"/>
</dbReference>
<evidence type="ECO:0000313" key="4">
    <source>
        <dbReference type="EMBL" id="GAV03262.1"/>
    </source>
</evidence>
<feature type="compositionally biased region" description="Basic residues" evidence="3">
    <location>
        <begin position="146"/>
        <end position="158"/>
    </location>
</feature>
<feature type="region of interest" description="Disordered" evidence="3">
    <location>
        <begin position="739"/>
        <end position="810"/>
    </location>
</feature>
<dbReference type="SMART" id="SM00185">
    <property type="entry name" value="ARM"/>
    <property type="match status" value="6"/>
</dbReference>
<feature type="compositionally biased region" description="Pro residues" evidence="3">
    <location>
        <begin position="1013"/>
        <end position="1029"/>
    </location>
</feature>
<evidence type="ECO:0000256" key="3">
    <source>
        <dbReference type="SAM" id="MobiDB-lite"/>
    </source>
</evidence>
<dbReference type="STRING" id="947166.A0A1D1VNU5"/>
<feature type="compositionally biased region" description="Basic and acidic residues" evidence="3">
    <location>
        <begin position="1066"/>
        <end position="1076"/>
    </location>
</feature>
<feature type="compositionally biased region" description="Basic and acidic residues" evidence="3">
    <location>
        <begin position="1433"/>
        <end position="1451"/>
    </location>
</feature>
<feature type="compositionally biased region" description="Polar residues" evidence="3">
    <location>
        <begin position="783"/>
        <end position="792"/>
    </location>
</feature>
<dbReference type="GO" id="GO:0016477">
    <property type="term" value="P:cell migration"/>
    <property type="evidence" value="ECO:0007669"/>
    <property type="project" value="TreeGrafter"/>
</dbReference>
<dbReference type="SUPFAM" id="SSF48371">
    <property type="entry name" value="ARM repeat"/>
    <property type="match status" value="1"/>
</dbReference>
<dbReference type="GO" id="GO:0007389">
    <property type="term" value="P:pattern specification process"/>
    <property type="evidence" value="ECO:0007669"/>
    <property type="project" value="TreeGrafter"/>
</dbReference>
<sequence>MVPMEPRFGQEEGDGNDVFGYEDCPSDSRISSSYSLLSSPTHPNVSPSQLIHDRHKPDLLQRVTREASDANSPNEVEQNDDLISLIRQLESERYDLLLSERAYQNRSKTDTGENSPTSLLSPRSITIAGSRGASGGGGGETSSTAKNKRSGKSSARRLNRICQIDREVKQLSHLLEMQERERNRAIMAKITSGTTTTATPSQLPAQKSHPAHHDLAFHSALDVRSANQAQKVSIGRPMLLLHRQDQLLATLSSLFEVDKHRMVQILLDHCSSREQCFLLYQQNIFPVVIRLIHDPSCGISESPREVRMKAGQVLDLLVNCQTEDKRGRRERAVLDWLQKIRTYNDLLINSNHDVCSTVHWETAKMELYNALLSLRKFSSGDEYRQCICFLGGLPTVAELLQCDFQKFGDSPDTDHSEMRVCACMILTNLTFGDGVNKALLCSSPSFLQCLTSLLRASSEELRWNVAAVIRNISWRADVASKHALREAKMVVPLLRAAMETNSETAQKVFLSALANLSAHNDENRQAICSFDGGLAFLVNRLSYESPSHNQSVVEFAGGTLRSVSCVIALRPEYRQILRENNCLKILVSHLRSPVPAWTTNACAILWNLSARCVEDQQLLFDLGAVPLLESLSKSRNNEGVAISSAKAVRNLRNAETMGLIATSSSRGAGRTFGSNVPSRRARNSRRPVGNHEAQIHSADSIQTDEFDSDESPERMVSMSVPASPLVSNRFVKPHIAVKMNGPPEQSNGAFFAGSHHSRSTQRPTKEDLQASFVDRCHSPPVSLPNTHSTVRLQSEHSASQSHTSSNGWSISSHHNQYSSSSVFNQYTEPSAEDLWPKVSSSHMVPSYLYSNSLGTQLEDDGKKYFVAPEGDDFDPENQDTIKQYNTEGTPQFSTNVSTCDLRSVMTEKPLFPFKPREPMLMPSVPVRPPLVLPKPAHPVVLSTMASMMVSRSSTPSGMSEVDLVFNDVDSITERQSVYSEISRRPSEAVSPSEIPASPSLMRPTSRNKRRILPAPPVEPKEPSPPPPQPVASDQEEERKANAIPSEESKAEEEPSSKIPPADESEPNTKEEEKTGEYEAEEDDMLSKLIDMGMKNSSNTGSWKRSSKNKKLSIAPTAKLDTGTSLTNGTAVSTPKVASPPVSASQPVSGFLEGSPSKGSPILDTVKIFSNEGMSSATSMNSLAFSVMSMEEIKPNWGFSPPPHPTLTPTSSSAPAVSADNFPAQGASTSKDQAVPPDQSEATLPKEGLTPSGFPDASDGQQVDEATTDQQVRREQQRKPLSEMRLPSETSFKWPQPPLNFPHPTSPRGPAVPPRTSSVQSSTQSTPTNPKETRETVDRLDHVNVLSEITEKQSVSSVENVASSDVPPPVPPPLISYKEKEVSEDSACVVQDFDDDVADLLTDCIYSVLPTHAASSKREHKSSGLGRKSGTSSREAKHGDSDKANPPSERKLRIQNSVVSRGKSDKLMNGQVASAEHQEGERSSSHPPPRSQSFDITAIKNDAQHAAPFKPSKERLRLPLTLPNCETQVQQQVNQQHPETSSKVAVIWVEQAQTQSSTYYEGVQNGGGALKSSKEVPSPYMDFDQISLIESGLASRFSTSEMSGDDDVPQSSSRVPRKHARIVKPATKPEPRSLNEGLSKLEQPVKKVRGRGGHRSHSAAHVDLPGPINTIYATGMYSPKKEPEPDYNAMAASHRKTVDAEVLPVPSRLLKQGTFTKDRSNGMAIPWIVPENDLTAQAAIRKRHASTTRGENITSFSREGPRSRSARSATNLVRSASGHNLAEQLNGLSLQQAERSVPSVSPKTTKSSSSSSKSPTKKSQPVASKIASLWRKHDSDAKKKEDKKTGEKEKHSGNTVESNEGKPDGIKSPALSEKFRSSRGLPGFLSQRKSATLPKKLKNGSPVKLTSYEDRKNNGNGSVHPTTAV</sequence>
<feature type="compositionally biased region" description="Polar residues" evidence="3">
    <location>
        <begin position="1094"/>
        <end position="1103"/>
    </location>
</feature>
<feature type="compositionally biased region" description="Low complexity" evidence="3">
    <location>
        <begin position="1206"/>
        <end position="1218"/>
    </location>
</feature>
<dbReference type="GO" id="GO:0045295">
    <property type="term" value="F:gamma-catenin binding"/>
    <property type="evidence" value="ECO:0007669"/>
    <property type="project" value="TreeGrafter"/>
</dbReference>